<keyword evidence="9" id="KW-0012">Acyltransferase</keyword>
<keyword evidence="7" id="KW-0319">Glycerol metabolism</keyword>
<dbReference type="Gene3D" id="3.30.559.10">
    <property type="entry name" value="Chloramphenicol acetyltransferase-like domain"/>
    <property type="match status" value="1"/>
</dbReference>
<evidence type="ECO:0000256" key="5">
    <source>
        <dbReference type="ARBA" id="ARBA00022516"/>
    </source>
</evidence>
<dbReference type="Proteomes" id="UP000002218">
    <property type="component" value="Chromosome"/>
</dbReference>
<dbReference type="InterPro" id="IPR023213">
    <property type="entry name" value="CAT-like_dom_sf"/>
</dbReference>
<dbReference type="GO" id="GO:0005886">
    <property type="term" value="C:plasma membrane"/>
    <property type="evidence" value="ECO:0007669"/>
    <property type="project" value="TreeGrafter"/>
</dbReference>
<dbReference type="STRING" id="479431.Namu_4293"/>
<dbReference type="Gene3D" id="3.30.559.30">
    <property type="entry name" value="Nonribosomal peptide synthetase, condensation domain"/>
    <property type="match status" value="1"/>
</dbReference>
<dbReference type="GO" id="GO:0001666">
    <property type="term" value="P:response to hypoxia"/>
    <property type="evidence" value="ECO:0007669"/>
    <property type="project" value="TreeGrafter"/>
</dbReference>
<name>C8XJM0_NAKMY</name>
<evidence type="ECO:0000256" key="4">
    <source>
        <dbReference type="ARBA" id="ARBA00013244"/>
    </source>
</evidence>
<evidence type="ECO:0000256" key="7">
    <source>
        <dbReference type="ARBA" id="ARBA00022798"/>
    </source>
</evidence>
<comment type="similarity">
    <text evidence="3">Belongs to the long-chain O-acyltransferase family.</text>
</comment>
<evidence type="ECO:0000256" key="8">
    <source>
        <dbReference type="ARBA" id="ARBA00023098"/>
    </source>
</evidence>
<dbReference type="InterPro" id="IPR045034">
    <property type="entry name" value="O-acyltransferase_WSD1-like"/>
</dbReference>
<dbReference type="InterPro" id="IPR004255">
    <property type="entry name" value="O-acyltransferase_WSD1_N"/>
</dbReference>
<dbReference type="eggNOG" id="COG1020">
    <property type="taxonomic scope" value="Bacteria"/>
</dbReference>
<evidence type="ECO:0000256" key="1">
    <source>
        <dbReference type="ARBA" id="ARBA00004771"/>
    </source>
</evidence>
<keyword evidence="8" id="KW-0443">Lipid metabolism</keyword>
<comment type="catalytic activity">
    <reaction evidence="10">
        <text>an acyl-CoA + a 1,2-diacyl-sn-glycerol = a triacyl-sn-glycerol + CoA</text>
        <dbReference type="Rhea" id="RHEA:10868"/>
        <dbReference type="ChEBI" id="CHEBI:17815"/>
        <dbReference type="ChEBI" id="CHEBI:57287"/>
        <dbReference type="ChEBI" id="CHEBI:58342"/>
        <dbReference type="ChEBI" id="CHEBI:64615"/>
        <dbReference type="EC" id="2.3.1.20"/>
    </reaction>
</comment>
<evidence type="ECO:0000259" key="11">
    <source>
        <dbReference type="Pfam" id="PF03007"/>
    </source>
</evidence>
<dbReference type="GO" id="GO:0071731">
    <property type="term" value="P:response to nitric oxide"/>
    <property type="evidence" value="ECO:0007669"/>
    <property type="project" value="TreeGrafter"/>
</dbReference>
<evidence type="ECO:0000256" key="2">
    <source>
        <dbReference type="ARBA" id="ARBA00005189"/>
    </source>
</evidence>
<reference evidence="13 14" key="2">
    <citation type="journal article" date="2010" name="Stand. Genomic Sci.">
        <title>Complete genome sequence of Nakamurella multipartita type strain (Y-104).</title>
        <authorList>
            <person name="Tice H."/>
            <person name="Mayilraj S."/>
            <person name="Sims D."/>
            <person name="Lapidus A."/>
            <person name="Nolan M."/>
            <person name="Lucas S."/>
            <person name="Glavina Del Rio T."/>
            <person name="Copeland A."/>
            <person name="Cheng J.F."/>
            <person name="Meincke L."/>
            <person name="Bruce D."/>
            <person name="Goodwin L."/>
            <person name="Pitluck S."/>
            <person name="Ivanova N."/>
            <person name="Mavromatis K."/>
            <person name="Ovchinnikova G."/>
            <person name="Pati A."/>
            <person name="Chen A."/>
            <person name="Palaniappan K."/>
            <person name="Land M."/>
            <person name="Hauser L."/>
            <person name="Chang Y.J."/>
            <person name="Jeffries C.D."/>
            <person name="Detter J.C."/>
            <person name="Brettin T."/>
            <person name="Rohde M."/>
            <person name="Goker M."/>
            <person name="Bristow J."/>
            <person name="Eisen J.A."/>
            <person name="Markowitz V."/>
            <person name="Hugenholtz P."/>
            <person name="Kyrpides N.C."/>
            <person name="Klenk H.P."/>
            <person name="Chen F."/>
        </authorList>
    </citation>
    <scope>NUCLEOTIDE SEQUENCE [LARGE SCALE GENOMIC DNA]</scope>
    <source>
        <strain evidence="14">ATCC 700099 / DSM 44233 / CIP 104796 / JCM 9543 / NBRC 105858 / Y-104</strain>
    </source>
</reference>
<dbReference type="Pfam" id="PF06974">
    <property type="entry name" value="WS_DGAT_C"/>
    <property type="match status" value="1"/>
</dbReference>
<dbReference type="OrthoDB" id="9810950at2"/>
<comment type="pathway">
    <text evidence="1">Glycerolipid metabolism; triacylglycerol biosynthesis.</text>
</comment>
<dbReference type="InterPro" id="IPR009721">
    <property type="entry name" value="O-acyltransferase_WSD1_C"/>
</dbReference>
<dbReference type="AlphaFoldDB" id="C8XJM0"/>
<comment type="pathway">
    <text evidence="2">Lipid metabolism.</text>
</comment>
<feature type="domain" description="O-acyltransferase WSD1 C-terminal" evidence="12">
    <location>
        <begin position="275"/>
        <end position="415"/>
    </location>
</feature>
<evidence type="ECO:0000256" key="9">
    <source>
        <dbReference type="ARBA" id="ARBA00023315"/>
    </source>
</evidence>
<sequence length="419" mass="42895">MAQAQPQPITAQDMMQLDAEAAGARMQFAAVIVLDGAPTLATVRAVLAARLAAVPRLRQRLIRRPRGRPVWVPVPDVDLARQVDEVPCPEPGDRSALLAVAARIVPQRLSLARPPWRVTLVSGLAGGRSALVIVLHHVLADGLAGLAVLAALVDGPAPAPSAPDPARRGPPGLSRLRAAAAELLGNGLQTAPRCSINAGPVDVGGPHRTLAVAQADLAAVVTAARAAGGTVNDVVLTAVTGALGAALAERGEVLDRLVVSVPISARVRAGTGELGNRVGVLPVSVPLAGAPGDRLPVVVAVTRARKTAMPGASTVLWSPFVRLLAAVGAFGPFIEHQRLVNTFVTNVRGPSRPLTIGSLRVLELIPVAPISGNVGVAFSVLSYAGRLTITVVADATRCPDGPRVAQLLQGQLAALTEPG</sequence>
<feature type="domain" description="O-acyltransferase WSD1-like N-terminal" evidence="11">
    <location>
        <begin position="10"/>
        <end position="187"/>
    </location>
</feature>
<evidence type="ECO:0000259" key="12">
    <source>
        <dbReference type="Pfam" id="PF06974"/>
    </source>
</evidence>
<keyword evidence="5" id="KW-0444">Lipid biosynthesis</keyword>
<dbReference type="GO" id="GO:0019432">
    <property type="term" value="P:triglyceride biosynthetic process"/>
    <property type="evidence" value="ECO:0007669"/>
    <property type="project" value="UniProtKB-UniPathway"/>
</dbReference>
<dbReference type="Pfam" id="PF03007">
    <property type="entry name" value="WS_DGAT_cat"/>
    <property type="match status" value="1"/>
</dbReference>
<dbReference type="PANTHER" id="PTHR31650:SF1">
    <property type="entry name" value="WAX ESTER SYNTHASE_DIACYLGLYCEROL ACYLTRANSFERASE 4-RELATED"/>
    <property type="match status" value="1"/>
</dbReference>
<dbReference type="PANTHER" id="PTHR31650">
    <property type="entry name" value="O-ACYLTRANSFERASE (WSD1-LIKE) FAMILY PROTEIN"/>
    <property type="match status" value="1"/>
</dbReference>
<dbReference type="GO" id="GO:0006071">
    <property type="term" value="P:glycerol metabolic process"/>
    <property type="evidence" value="ECO:0007669"/>
    <property type="project" value="UniProtKB-KW"/>
</dbReference>
<evidence type="ECO:0000256" key="6">
    <source>
        <dbReference type="ARBA" id="ARBA00022679"/>
    </source>
</evidence>
<dbReference type="RefSeq" id="WP_015749406.1">
    <property type="nucleotide sequence ID" value="NC_013235.1"/>
</dbReference>
<dbReference type="GO" id="GO:0004144">
    <property type="term" value="F:diacylglycerol O-acyltransferase activity"/>
    <property type="evidence" value="ECO:0007669"/>
    <property type="project" value="UniProtKB-EC"/>
</dbReference>
<evidence type="ECO:0000313" key="14">
    <source>
        <dbReference type="Proteomes" id="UP000002218"/>
    </source>
</evidence>
<dbReference type="SUPFAM" id="SSF52777">
    <property type="entry name" value="CoA-dependent acyltransferases"/>
    <property type="match status" value="2"/>
</dbReference>
<dbReference type="InParanoid" id="C8XJM0"/>
<keyword evidence="14" id="KW-1185">Reference proteome</keyword>
<dbReference type="EC" id="2.3.1.20" evidence="4"/>
<dbReference type="KEGG" id="nml:Namu_4293"/>
<reference evidence="14" key="1">
    <citation type="submission" date="2009-09" db="EMBL/GenBank/DDBJ databases">
        <title>The complete genome of Nakamurella multipartita DSM 44233.</title>
        <authorList>
            <consortium name="US DOE Joint Genome Institute (JGI-PGF)"/>
            <person name="Lucas S."/>
            <person name="Copeland A."/>
            <person name="Lapidus A."/>
            <person name="Glavina del Rio T."/>
            <person name="Dalin E."/>
            <person name="Tice H."/>
            <person name="Bruce D."/>
            <person name="Goodwin L."/>
            <person name="Pitluck S."/>
            <person name="Kyrpides N."/>
            <person name="Mavromatis K."/>
            <person name="Ivanova N."/>
            <person name="Ovchinnikova G."/>
            <person name="Sims D."/>
            <person name="Meincke L."/>
            <person name="Brettin T."/>
            <person name="Detter J.C."/>
            <person name="Han C."/>
            <person name="Larimer F."/>
            <person name="Land M."/>
            <person name="Hauser L."/>
            <person name="Markowitz V."/>
            <person name="Cheng J.-F."/>
            <person name="Hugenholtz P."/>
            <person name="Woyke T."/>
            <person name="Wu D."/>
            <person name="Klenk H.-P."/>
            <person name="Eisen J.A."/>
        </authorList>
    </citation>
    <scope>NUCLEOTIDE SEQUENCE [LARGE SCALE GENOMIC DNA]</scope>
    <source>
        <strain evidence="14">ATCC 700099 / DSM 44233 / CIP 104796 / JCM 9543 / NBRC 105858 / Y-104</strain>
    </source>
</reference>
<evidence type="ECO:0000313" key="13">
    <source>
        <dbReference type="EMBL" id="ACV80581.1"/>
    </source>
</evidence>
<organism evidence="13 14">
    <name type="scientific">Nakamurella multipartita (strain ATCC 700099 / DSM 44233 / CIP 104796 / JCM 9543 / NBRC 105858 / Y-104)</name>
    <name type="common">Microsphaera multipartita</name>
    <dbReference type="NCBI Taxonomy" id="479431"/>
    <lineage>
        <taxon>Bacteria</taxon>
        <taxon>Bacillati</taxon>
        <taxon>Actinomycetota</taxon>
        <taxon>Actinomycetes</taxon>
        <taxon>Nakamurellales</taxon>
        <taxon>Nakamurellaceae</taxon>
        <taxon>Nakamurella</taxon>
    </lineage>
</organism>
<gene>
    <name evidence="13" type="ordered locus">Namu_4293</name>
</gene>
<dbReference type="UniPathway" id="UPA00282"/>
<dbReference type="HOGENOM" id="CLU_024186_3_1_11"/>
<dbReference type="GO" id="GO:0051701">
    <property type="term" value="P:biological process involved in interaction with host"/>
    <property type="evidence" value="ECO:0007669"/>
    <property type="project" value="TreeGrafter"/>
</dbReference>
<evidence type="ECO:0000256" key="3">
    <source>
        <dbReference type="ARBA" id="ARBA00009587"/>
    </source>
</evidence>
<accession>C8XJM0</accession>
<keyword evidence="6" id="KW-0808">Transferase</keyword>
<evidence type="ECO:0000256" key="10">
    <source>
        <dbReference type="ARBA" id="ARBA00048109"/>
    </source>
</evidence>
<protein>
    <recommendedName>
        <fullName evidence="4">diacylglycerol O-acyltransferase</fullName>
        <ecNumber evidence="4">2.3.1.20</ecNumber>
    </recommendedName>
</protein>
<dbReference type="EMBL" id="CP001737">
    <property type="protein sequence ID" value="ACV80581.1"/>
    <property type="molecule type" value="Genomic_DNA"/>
</dbReference>
<proteinExistence type="inferred from homology"/>